<dbReference type="InterPro" id="IPR013685">
    <property type="entry name" value="POTRA_FtsQ_type"/>
</dbReference>
<comment type="subcellular location">
    <subcellularLocation>
        <location evidence="9">Cell inner membrane</location>
        <topology evidence="9">Single-pass type II membrane protein</topology>
    </subcellularLocation>
    <subcellularLocation>
        <location evidence="1">Membrane</location>
    </subcellularLocation>
    <text evidence="9">Localizes to the division septum.</text>
</comment>
<evidence type="ECO:0000256" key="6">
    <source>
        <dbReference type="ARBA" id="ARBA00022989"/>
    </source>
</evidence>
<evidence type="ECO:0000256" key="5">
    <source>
        <dbReference type="ARBA" id="ARBA00022692"/>
    </source>
</evidence>
<dbReference type="InterPro" id="IPR045335">
    <property type="entry name" value="FtsQ_C_sf"/>
</dbReference>
<keyword evidence="5 9" id="KW-0812">Transmembrane</keyword>
<evidence type="ECO:0000256" key="3">
    <source>
        <dbReference type="ARBA" id="ARBA00022519"/>
    </source>
</evidence>
<evidence type="ECO:0000256" key="4">
    <source>
        <dbReference type="ARBA" id="ARBA00022618"/>
    </source>
</evidence>
<dbReference type="Pfam" id="PF03799">
    <property type="entry name" value="FtsQ_DivIB_C"/>
    <property type="match status" value="1"/>
</dbReference>
<evidence type="ECO:0000259" key="10">
    <source>
        <dbReference type="PROSITE" id="PS51779"/>
    </source>
</evidence>
<dbReference type="InterPro" id="IPR026579">
    <property type="entry name" value="FtsQ"/>
</dbReference>
<evidence type="ECO:0000313" key="12">
    <source>
        <dbReference type="Proteomes" id="UP001203423"/>
    </source>
</evidence>
<evidence type="ECO:0000256" key="1">
    <source>
        <dbReference type="ARBA" id="ARBA00004370"/>
    </source>
</evidence>
<keyword evidence="2 9" id="KW-1003">Cell membrane</keyword>
<reference evidence="11 12" key="1">
    <citation type="submission" date="2022-01" db="EMBL/GenBank/DDBJ databases">
        <title>Whole genome-based taxonomy of the Shewanellaceae.</title>
        <authorList>
            <person name="Martin-Rodriguez A.J."/>
        </authorList>
    </citation>
    <scope>NUCLEOTIDE SEQUENCE [LARGE SCALE GENOMIC DNA]</scope>
    <source>
        <strain evidence="11 12">DSM 17177</strain>
    </source>
</reference>
<dbReference type="InterPro" id="IPR005548">
    <property type="entry name" value="Cell_div_FtsQ/DivIB_C"/>
</dbReference>
<keyword evidence="4 9" id="KW-0132">Cell division</keyword>
<dbReference type="RefSeq" id="WP_248938884.1">
    <property type="nucleotide sequence ID" value="NZ_JAKIKS010000008.1"/>
</dbReference>
<dbReference type="InterPro" id="IPR034746">
    <property type="entry name" value="POTRA"/>
</dbReference>
<comment type="subunit">
    <text evidence="9">Part of a complex composed of FtsB, FtsL and FtsQ.</text>
</comment>
<evidence type="ECO:0000256" key="9">
    <source>
        <dbReference type="HAMAP-Rule" id="MF_00911"/>
    </source>
</evidence>
<gene>
    <name evidence="9" type="primary">ftsQ</name>
    <name evidence="11" type="ORF">L2764_03650</name>
</gene>
<name>A0ABT0L7C8_9GAMM</name>
<feature type="transmembrane region" description="Helical" evidence="9">
    <location>
        <begin position="20"/>
        <end position="40"/>
    </location>
</feature>
<evidence type="ECO:0000313" key="11">
    <source>
        <dbReference type="EMBL" id="MCL1123599.1"/>
    </source>
</evidence>
<dbReference type="Gene3D" id="3.10.20.310">
    <property type="entry name" value="membrane protein fhac"/>
    <property type="match status" value="1"/>
</dbReference>
<dbReference type="PROSITE" id="PS51779">
    <property type="entry name" value="POTRA"/>
    <property type="match status" value="1"/>
</dbReference>
<dbReference type="PANTHER" id="PTHR35851:SF1">
    <property type="entry name" value="CELL DIVISION PROTEIN FTSQ"/>
    <property type="match status" value="1"/>
</dbReference>
<keyword evidence="6 9" id="KW-1133">Transmembrane helix</keyword>
<proteinExistence type="inferred from homology"/>
<sequence>MSWIKRKQAFNQYLKQVNWYLSFGLFFLFTVLLGLCIAAVKLNTVIHDASALPIEAVAIKGERRFTSDKEIQTALEDLMQRSFFSADVNQVQAALESLPWVYQASVRREWPSTLKVYLVEQQAVAHWNKNAWLNIQGDVFEAPVKEGIKILPQLTGPNDEAKEVLETYQQVSKLLDINGFALTDLSLNPRHAWHAVLGNGIKLELGREDKMARIQRFINVFPKLEKQVQRVATVDLRYDTGLAVGWDDAHERTVN</sequence>
<organism evidence="11 12">
    <name type="scientific">Shewanella surugensis</name>
    <dbReference type="NCBI Taxonomy" id="212020"/>
    <lineage>
        <taxon>Bacteria</taxon>
        <taxon>Pseudomonadati</taxon>
        <taxon>Pseudomonadota</taxon>
        <taxon>Gammaproteobacteria</taxon>
        <taxon>Alteromonadales</taxon>
        <taxon>Shewanellaceae</taxon>
        <taxon>Shewanella</taxon>
    </lineage>
</organism>
<evidence type="ECO:0000256" key="2">
    <source>
        <dbReference type="ARBA" id="ARBA00022475"/>
    </source>
</evidence>
<comment type="function">
    <text evidence="9">Essential cell division protein. May link together the upstream cell division proteins, which are predominantly cytoplasmic, with the downstream cell division proteins, which are predominantly periplasmic. May control correct divisome assembly.</text>
</comment>
<dbReference type="PANTHER" id="PTHR35851">
    <property type="entry name" value="CELL DIVISION PROTEIN FTSQ"/>
    <property type="match status" value="1"/>
</dbReference>
<keyword evidence="8 9" id="KW-0131">Cell cycle</keyword>
<dbReference type="Gene3D" id="3.40.50.11690">
    <property type="entry name" value="Cell division protein FtsQ/DivIB"/>
    <property type="match status" value="1"/>
</dbReference>
<evidence type="ECO:0000256" key="7">
    <source>
        <dbReference type="ARBA" id="ARBA00023136"/>
    </source>
</evidence>
<protein>
    <recommendedName>
        <fullName evidence="9">Cell division protein FtsQ</fullName>
    </recommendedName>
</protein>
<evidence type="ECO:0000256" key="8">
    <source>
        <dbReference type="ARBA" id="ARBA00023306"/>
    </source>
</evidence>
<dbReference type="HAMAP" id="MF_00911">
    <property type="entry name" value="FtsQ_subfam"/>
    <property type="match status" value="1"/>
</dbReference>
<dbReference type="EMBL" id="JAKIKS010000008">
    <property type="protein sequence ID" value="MCL1123599.1"/>
    <property type="molecule type" value="Genomic_DNA"/>
</dbReference>
<keyword evidence="12" id="KW-1185">Reference proteome</keyword>
<keyword evidence="3 9" id="KW-0997">Cell inner membrane</keyword>
<feature type="domain" description="POTRA" evidence="10">
    <location>
        <begin position="52"/>
        <end position="121"/>
    </location>
</feature>
<comment type="caution">
    <text evidence="11">The sequence shown here is derived from an EMBL/GenBank/DDBJ whole genome shotgun (WGS) entry which is preliminary data.</text>
</comment>
<accession>A0ABT0L7C8</accession>
<dbReference type="Proteomes" id="UP001203423">
    <property type="component" value="Unassembled WGS sequence"/>
</dbReference>
<dbReference type="Pfam" id="PF08478">
    <property type="entry name" value="POTRA_1"/>
    <property type="match status" value="1"/>
</dbReference>
<comment type="similarity">
    <text evidence="9">Belongs to the FtsQ/DivIB family. FtsQ subfamily.</text>
</comment>
<keyword evidence="7 9" id="KW-0472">Membrane</keyword>